<evidence type="ECO:0000313" key="1">
    <source>
        <dbReference type="EMBL" id="GBN20651.1"/>
    </source>
</evidence>
<gene>
    <name evidence="1" type="ORF">AVEN_46243_1</name>
</gene>
<dbReference type="Proteomes" id="UP000499080">
    <property type="component" value="Unassembled WGS sequence"/>
</dbReference>
<sequence length="177" mass="20078">MSTEKRITRRNTRMNTKITATMAEGNSSTKPTRDITMRTSTEATSINSERPDMRVTTRVGIRREDNTRQPEIPSSMPAASTKVKLMLRDTMRKVRRLTTMDSGMPDSSTMPTEKPTVATGSMVDINLQQHMMEAKHITIIMMAEVMIQVMKMLEMDIAYISKGVKQRGWTLTEFLTA</sequence>
<protein>
    <submittedName>
        <fullName evidence="1">Uncharacterized protein</fullName>
    </submittedName>
</protein>
<comment type="caution">
    <text evidence="1">The sequence shown here is derived from an EMBL/GenBank/DDBJ whole genome shotgun (WGS) entry which is preliminary data.</text>
</comment>
<evidence type="ECO:0000313" key="2">
    <source>
        <dbReference type="Proteomes" id="UP000499080"/>
    </source>
</evidence>
<dbReference type="EMBL" id="BGPR01006643">
    <property type="protein sequence ID" value="GBN20651.1"/>
    <property type="molecule type" value="Genomic_DNA"/>
</dbReference>
<organism evidence="1 2">
    <name type="scientific">Araneus ventricosus</name>
    <name type="common">Orbweaver spider</name>
    <name type="synonym">Epeira ventricosa</name>
    <dbReference type="NCBI Taxonomy" id="182803"/>
    <lineage>
        <taxon>Eukaryota</taxon>
        <taxon>Metazoa</taxon>
        <taxon>Ecdysozoa</taxon>
        <taxon>Arthropoda</taxon>
        <taxon>Chelicerata</taxon>
        <taxon>Arachnida</taxon>
        <taxon>Araneae</taxon>
        <taxon>Araneomorphae</taxon>
        <taxon>Entelegynae</taxon>
        <taxon>Araneoidea</taxon>
        <taxon>Araneidae</taxon>
        <taxon>Araneus</taxon>
    </lineage>
</organism>
<proteinExistence type="predicted"/>
<accession>A0A4Y2M0Z6</accession>
<keyword evidence="2" id="KW-1185">Reference proteome</keyword>
<dbReference type="AlphaFoldDB" id="A0A4Y2M0Z6"/>
<name>A0A4Y2M0Z6_ARAVE</name>
<reference evidence="1 2" key="1">
    <citation type="journal article" date="2019" name="Sci. Rep.">
        <title>Orb-weaving spider Araneus ventricosus genome elucidates the spidroin gene catalogue.</title>
        <authorList>
            <person name="Kono N."/>
            <person name="Nakamura H."/>
            <person name="Ohtoshi R."/>
            <person name="Moran D.A.P."/>
            <person name="Shinohara A."/>
            <person name="Yoshida Y."/>
            <person name="Fujiwara M."/>
            <person name="Mori M."/>
            <person name="Tomita M."/>
            <person name="Arakawa K."/>
        </authorList>
    </citation>
    <scope>NUCLEOTIDE SEQUENCE [LARGE SCALE GENOMIC DNA]</scope>
</reference>